<dbReference type="Proteomes" id="UP000053573">
    <property type="component" value="Unassembled WGS sequence"/>
</dbReference>
<dbReference type="STRING" id="2060906.A0A0H1B6V1"/>
<dbReference type="OrthoDB" id="426882at2759"/>
<comment type="caution">
    <text evidence="1">The sequence shown here is derived from an EMBL/GenBank/DDBJ whole genome shotgun (WGS) entry which is preliminary data.</text>
</comment>
<dbReference type="AlphaFoldDB" id="A0A0H1B6V1"/>
<evidence type="ECO:0000313" key="2">
    <source>
        <dbReference type="Proteomes" id="UP000053573"/>
    </source>
</evidence>
<dbReference type="SUPFAM" id="SSF55961">
    <property type="entry name" value="Bet v1-like"/>
    <property type="match status" value="1"/>
</dbReference>
<keyword evidence="2" id="KW-1185">Reference proteome</keyword>
<protein>
    <submittedName>
        <fullName evidence="1">Uncharacterized protein</fullName>
    </submittedName>
</protein>
<sequence>MKQIEEEDRVLCTLVQENLNVGVYRSGPLHPRDEMGVAYVKELVKKAVMAHVRMEKEVGHEIWPAAAARDGKPGGTLNAETEEGEAVCKALCSGEALEKLAW</sequence>
<name>A0A0H1B6V1_9EURO</name>
<dbReference type="Gene3D" id="3.90.380.10">
    <property type="entry name" value="Naphthalene 1,2-dioxygenase Alpha Subunit, Chain A, domain 1"/>
    <property type="match status" value="1"/>
</dbReference>
<evidence type="ECO:0000313" key="1">
    <source>
        <dbReference type="EMBL" id="KLJ07179.1"/>
    </source>
</evidence>
<reference evidence="2" key="1">
    <citation type="journal article" date="2015" name="PLoS Genet.">
        <title>The dynamic genome and transcriptome of the human fungal pathogen Blastomyces and close relative Emmonsia.</title>
        <authorList>
            <person name="Munoz J.F."/>
            <person name="Gauthier G.M."/>
            <person name="Desjardins C.A."/>
            <person name="Gallo J.E."/>
            <person name="Holder J."/>
            <person name="Sullivan T.D."/>
            <person name="Marty A.J."/>
            <person name="Carmen J.C."/>
            <person name="Chen Z."/>
            <person name="Ding L."/>
            <person name="Gujja S."/>
            <person name="Magrini V."/>
            <person name="Misas E."/>
            <person name="Mitreva M."/>
            <person name="Priest M."/>
            <person name="Saif S."/>
            <person name="Whiston E.A."/>
            <person name="Young S."/>
            <person name="Zeng Q."/>
            <person name="Goldman W.E."/>
            <person name="Mardis E.R."/>
            <person name="Taylor J.W."/>
            <person name="McEwen J.G."/>
            <person name="Clay O.K."/>
            <person name="Klein B.S."/>
            <person name="Cuomo C.A."/>
        </authorList>
    </citation>
    <scope>NUCLEOTIDE SEQUENCE [LARGE SCALE GENOMIC DNA]</scope>
    <source>
        <strain evidence="2">UAMH 139</strain>
    </source>
</reference>
<proteinExistence type="predicted"/>
<dbReference type="EMBL" id="LDEV01002888">
    <property type="protein sequence ID" value="KLJ07179.1"/>
    <property type="molecule type" value="Genomic_DNA"/>
</dbReference>
<accession>A0A0H1B6V1</accession>
<gene>
    <name evidence="1" type="ORF">EMPG_17331</name>
</gene>
<organism evidence="1 2">
    <name type="scientific">Blastomyces silverae</name>
    <dbReference type="NCBI Taxonomy" id="2060906"/>
    <lineage>
        <taxon>Eukaryota</taxon>
        <taxon>Fungi</taxon>
        <taxon>Dikarya</taxon>
        <taxon>Ascomycota</taxon>
        <taxon>Pezizomycotina</taxon>
        <taxon>Eurotiomycetes</taxon>
        <taxon>Eurotiomycetidae</taxon>
        <taxon>Onygenales</taxon>
        <taxon>Ajellomycetaceae</taxon>
        <taxon>Blastomyces</taxon>
    </lineage>
</organism>